<feature type="transmembrane region" description="Helical" evidence="1">
    <location>
        <begin position="212"/>
        <end position="229"/>
    </location>
</feature>
<keyword evidence="1" id="KW-0472">Membrane</keyword>
<accession>A0AAQ1JPR0</accession>
<protein>
    <recommendedName>
        <fullName evidence="4">DUF2157 domain-containing protein</fullName>
    </recommendedName>
</protein>
<feature type="transmembrane region" description="Helical" evidence="1">
    <location>
        <begin position="99"/>
        <end position="123"/>
    </location>
</feature>
<dbReference type="AlphaFoldDB" id="A0AAQ1JPR0"/>
<reference evidence="2 3" key="1">
    <citation type="submission" date="2016-10" db="EMBL/GenBank/DDBJ databases">
        <authorList>
            <person name="Varghese N."/>
            <person name="Submissions S."/>
        </authorList>
    </citation>
    <scope>NUCLEOTIDE SEQUENCE [LARGE SCALE GENOMIC DNA]</scope>
    <source>
        <strain evidence="2 3">CECT 8317</strain>
    </source>
</reference>
<evidence type="ECO:0000313" key="3">
    <source>
        <dbReference type="Proteomes" id="UP000243518"/>
    </source>
</evidence>
<keyword evidence="1" id="KW-1133">Transmembrane helix</keyword>
<dbReference type="RefSeq" id="WP_088275232.1">
    <property type="nucleotide sequence ID" value="NZ_FNVE01000003.1"/>
</dbReference>
<keyword evidence="1" id="KW-0812">Transmembrane</keyword>
<sequence length="333" mass="36283">MYTDEDLYAAVKDGVLDEAAVERFRSFVSGRAHTRLVDEENFRLISGFNDIFVSIAAFILLASAGWVFGLQSPALGFCVVALLSWGLSVFFVKRRKLALPAVLLLASFVLSTVAFLVFAQVAAGIEKDTAIMVATAIGAVAAWAHWHQFHVPITVAAGVASLLAFLLALLMQIEGLREFTNYFLCCAGLVTFLLAMRWDAQDVDRTTRKSDVAFWLHLLAAPLIVHPVFSAQGLFDGNGGLFGIAAVIVLYLLLAVVSITVDRRALMVSSLIYVVYAFGELFETYGSLSSSLAISGLFIGSMLLLLSAFWHRSREILLHVLPQAVGRYVPPTD</sequence>
<proteinExistence type="predicted"/>
<feature type="transmembrane region" description="Helical" evidence="1">
    <location>
        <begin position="153"/>
        <end position="173"/>
    </location>
</feature>
<feature type="transmembrane region" description="Helical" evidence="1">
    <location>
        <begin position="74"/>
        <end position="92"/>
    </location>
</feature>
<comment type="caution">
    <text evidence="2">The sequence shown here is derived from an EMBL/GenBank/DDBJ whole genome shotgun (WGS) entry which is preliminary data.</text>
</comment>
<feature type="transmembrane region" description="Helical" evidence="1">
    <location>
        <begin position="179"/>
        <end position="200"/>
    </location>
</feature>
<dbReference type="EMBL" id="FNVE01000003">
    <property type="protein sequence ID" value="SEG10109.1"/>
    <property type="molecule type" value="Genomic_DNA"/>
</dbReference>
<name>A0AAQ1JPR0_9GAMM</name>
<dbReference type="Proteomes" id="UP000243518">
    <property type="component" value="Unassembled WGS sequence"/>
</dbReference>
<feature type="transmembrane region" description="Helical" evidence="1">
    <location>
        <begin position="266"/>
        <end position="282"/>
    </location>
</feature>
<organism evidence="2 3">
    <name type="scientific">Halopseudomonas aestusnigri</name>
    <dbReference type="NCBI Taxonomy" id="857252"/>
    <lineage>
        <taxon>Bacteria</taxon>
        <taxon>Pseudomonadati</taxon>
        <taxon>Pseudomonadota</taxon>
        <taxon>Gammaproteobacteria</taxon>
        <taxon>Pseudomonadales</taxon>
        <taxon>Pseudomonadaceae</taxon>
        <taxon>Halopseudomonas</taxon>
    </lineage>
</organism>
<feature type="transmembrane region" description="Helical" evidence="1">
    <location>
        <begin position="51"/>
        <end position="68"/>
    </location>
</feature>
<feature type="transmembrane region" description="Helical" evidence="1">
    <location>
        <begin position="241"/>
        <end position="259"/>
    </location>
</feature>
<evidence type="ECO:0000256" key="1">
    <source>
        <dbReference type="SAM" id="Phobius"/>
    </source>
</evidence>
<evidence type="ECO:0008006" key="4">
    <source>
        <dbReference type="Google" id="ProtNLM"/>
    </source>
</evidence>
<keyword evidence="3" id="KW-1185">Reference proteome</keyword>
<feature type="transmembrane region" description="Helical" evidence="1">
    <location>
        <begin position="288"/>
        <end position="310"/>
    </location>
</feature>
<evidence type="ECO:0000313" key="2">
    <source>
        <dbReference type="EMBL" id="SEG10109.1"/>
    </source>
</evidence>
<gene>
    <name evidence="2" type="ORF">SAMN05216586_103215</name>
</gene>
<feature type="transmembrane region" description="Helical" evidence="1">
    <location>
        <begin position="129"/>
        <end position="146"/>
    </location>
</feature>